<organism evidence="2 3">
    <name type="scientific">Anaerobacillus alkalidiazotrophicus</name>
    <dbReference type="NCBI Taxonomy" id="472963"/>
    <lineage>
        <taxon>Bacteria</taxon>
        <taxon>Bacillati</taxon>
        <taxon>Bacillota</taxon>
        <taxon>Bacilli</taxon>
        <taxon>Bacillales</taxon>
        <taxon>Bacillaceae</taxon>
        <taxon>Anaerobacillus</taxon>
    </lineage>
</organism>
<keyword evidence="2" id="KW-0808">Transferase</keyword>
<keyword evidence="3" id="KW-1185">Reference proteome</keyword>
<evidence type="ECO:0000313" key="3">
    <source>
        <dbReference type="Proteomes" id="UP000180057"/>
    </source>
</evidence>
<dbReference type="EMBL" id="MLQS01000001">
    <property type="protein sequence ID" value="OIJ22196.1"/>
    <property type="molecule type" value="Genomic_DNA"/>
</dbReference>
<dbReference type="Gene3D" id="3.40.630.30">
    <property type="match status" value="1"/>
</dbReference>
<dbReference type="STRING" id="472963.BKP45_05875"/>
<dbReference type="InterPro" id="IPR016181">
    <property type="entry name" value="Acyl_CoA_acyltransferase"/>
</dbReference>
<dbReference type="CDD" id="cd04301">
    <property type="entry name" value="NAT_SF"/>
    <property type="match status" value="1"/>
</dbReference>
<evidence type="ECO:0000259" key="1">
    <source>
        <dbReference type="PROSITE" id="PS51186"/>
    </source>
</evidence>
<dbReference type="Pfam" id="PF00583">
    <property type="entry name" value="Acetyltransf_1"/>
    <property type="match status" value="1"/>
</dbReference>
<feature type="domain" description="N-acetyltransferase" evidence="1">
    <location>
        <begin position="1"/>
        <end position="137"/>
    </location>
</feature>
<dbReference type="GO" id="GO:0016747">
    <property type="term" value="F:acyltransferase activity, transferring groups other than amino-acyl groups"/>
    <property type="evidence" value="ECO:0007669"/>
    <property type="project" value="InterPro"/>
</dbReference>
<reference evidence="2 3" key="1">
    <citation type="submission" date="2016-10" db="EMBL/GenBank/DDBJ databases">
        <title>Draft genome sequences of four alkaliphilic bacteria belonging to the Anaerobacillus genus.</title>
        <authorList>
            <person name="Bassil N.M."/>
            <person name="Lloyd J.R."/>
        </authorList>
    </citation>
    <scope>NUCLEOTIDE SEQUENCE [LARGE SCALE GENOMIC DNA]</scope>
    <source>
        <strain evidence="2 3">DSM 22531</strain>
    </source>
</reference>
<dbReference type="Proteomes" id="UP000180057">
    <property type="component" value="Unassembled WGS sequence"/>
</dbReference>
<comment type="caution">
    <text evidence="2">The sequence shown here is derived from an EMBL/GenBank/DDBJ whole genome shotgun (WGS) entry which is preliminary data.</text>
</comment>
<proteinExistence type="predicted"/>
<accession>A0A1S2MC75</accession>
<evidence type="ECO:0000313" key="2">
    <source>
        <dbReference type="EMBL" id="OIJ22196.1"/>
    </source>
</evidence>
<dbReference type="RefSeq" id="WP_071388757.1">
    <property type="nucleotide sequence ID" value="NZ_MLQS01000001.1"/>
</dbReference>
<gene>
    <name evidence="2" type="ORF">BKP45_05875</name>
</gene>
<name>A0A1S2MC75_9BACI</name>
<dbReference type="OrthoDB" id="1178186at2"/>
<protein>
    <submittedName>
        <fullName evidence="2">GNAT family N-acetyltransferase</fullName>
    </submittedName>
</protein>
<dbReference type="AlphaFoldDB" id="A0A1S2MC75"/>
<dbReference type="InterPro" id="IPR000182">
    <property type="entry name" value="GNAT_dom"/>
</dbReference>
<dbReference type="SUPFAM" id="SSF55729">
    <property type="entry name" value="Acyl-CoA N-acyltransferases (Nat)"/>
    <property type="match status" value="1"/>
</dbReference>
<sequence length="139" mass="16574">MEFQITKIDKEKAWELRHKVMWPDKEIDYIKLKDDHYGIHFGLYHETKLVSGVSLFINNQEAQFRKFATLQEEQGKGYGSKLLDYVLNEAKNLGVKKIWCNARENKLDFYKKFGLLETNNRFIKGGRVYIIMEKYFSHS</sequence>
<dbReference type="PROSITE" id="PS51186">
    <property type="entry name" value="GNAT"/>
    <property type="match status" value="1"/>
</dbReference>